<comment type="similarity">
    <text evidence="2">Belongs to the PA-phosphatase related phosphoesterase family.</text>
</comment>
<evidence type="ECO:0000256" key="3">
    <source>
        <dbReference type="ARBA" id="ARBA00022692"/>
    </source>
</evidence>
<keyword evidence="4 7" id="KW-1133">Transmembrane helix</keyword>
<feature type="transmembrane region" description="Helical" evidence="7">
    <location>
        <begin position="234"/>
        <end position="250"/>
    </location>
</feature>
<accession>A0A9W8GCG9</accession>
<dbReference type="SMART" id="SM00014">
    <property type="entry name" value="acidPPc"/>
    <property type="match status" value="1"/>
</dbReference>
<feature type="transmembrane region" description="Helical" evidence="7">
    <location>
        <begin position="174"/>
        <end position="191"/>
    </location>
</feature>
<feature type="transmembrane region" description="Helical" evidence="7">
    <location>
        <begin position="71"/>
        <end position="91"/>
    </location>
</feature>
<dbReference type="InterPro" id="IPR000326">
    <property type="entry name" value="PAP2/HPO"/>
</dbReference>
<dbReference type="PANTHER" id="PTHR10165:SF35">
    <property type="entry name" value="RE23632P"/>
    <property type="match status" value="1"/>
</dbReference>
<dbReference type="GO" id="GO:0006644">
    <property type="term" value="P:phospholipid metabolic process"/>
    <property type="evidence" value="ECO:0007669"/>
    <property type="project" value="InterPro"/>
</dbReference>
<dbReference type="GO" id="GO:0046839">
    <property type="term" value="P:phospholipid dephosphorylation"/>
    <property type="evidence" value="ECO:0007669"/>
    <property type="project" value="TreeGrafter"/>
</dbReference>
<evidence type="ECO:0000256" key="1">
    <source>
        <dbReference type="ARBA" id="ARBA00004141"/>
    </source>
</evidence>
<dbReference type="CDD" id="cd03390">
    <property type="entry name" value="PAP2_containing_1_like"/>
    <property type="match status" value="1"/>
</dbReference>
<dbReference type="GO" id="GO:0016020">
    <property type="term" value="C:membrane"/>
    <property type="evidence" value="ECO:0007669"/>
    <property type="project" value="UniProtKB-SubCell"/>
</dbReference>
<dbReference type="Proteomes" id="UP001151518">
    <property type="component" value="Unassembled WGS sequence"/>
</dbReference>
<feature type="compositionally biased region" description="Low complexity" evidence="6">
    <location>
        <begin position="284"/>
        <end position="297"/>
    </location>
</feature>
<gene>
    <name evidence="9" type="ORF">GGI25_000563</name>
</gene>
<feature type="compositionally biased region" description="Polar residues" evidence="6">
    <location>
        <begin position="298"/>
        <end position="311"/>
    </location>
</feature>
<dbReference type="EMBL" id="JANBTW010000004">
    <property type="protein sequence ID" value="KAJ2680590.1"/>
    <property type="molecule type" value="Genomic_DNA"/>
</dbReference>
<evidence type="ECO:0000259" key="8">
    <source>
        <dbReference type="SMART" id="SM00014"/>
    </source>
</evidence>
<feature type="transmembrane region" description="Helical" evidence="7">
    <location>
        <begin position="203"/>
        <end position="222"/>
    </location>
</feature>
<dbReference type="AlphaFoldDB" id="A0A9W8GCG9"/>
<feature type="domain" description="Phosphatidic acid phosphatase type 2/haloperoxidase" evidence="8">
    <location>
        <begin position="100"/>
        <end position="249"/>
    </location>
</feature>
<reference evidence="9" key="1">
    <citation type="submission" date="2022-07" db="EMBL/GenBank/DDBJ databases">
        <title>Phylogenomic reconstructions and comparative analyses of Kickxellomycotina fungi.</title>
        <authorList>
            <person name="Reynolds N.K."/>
            <person name="Stajich J.E."/>
            <person name="Barry K."/>
            <person name="Grigoriev I.V."/>
            <person name="Crous P."/>
            <person name="Smith M.E."/>
        </authorList>
    </citation>
    <scope>NUCLEOTIDE SEQUENCE</scope>
    <source>
        <strain evidence="9">NRRL 3115</strain>
    </source>
</reference>
<comment type="caution">
    <text evidence="9">The sequence shown here is derived from an EMBL/GenBank/DDBJ whole genome shotgun (WGS) entry which is preliminary data.</text>
</comment>
<organism evidence="9 10">
    <name type="scientific">Coemansia spiralis</name>
    <dbReference type="NCBI Taxonomy" id="417178"/>
    <lineage>
        <taxon>Eukaryota</taxon>
        <taxon>Fungi</taxon>
        <taxon>Fungi incertae sedis</taxon>
        <taxon>Zoopagomycota</taxon>
        <taxon>Kickxellomycotina</taxon>
        <taxon>Kickxellomycetes</taxon>
        <taxon>Kickxellales</taxon>
        <taxon>Kickxellaceae</taxon>
        <taxon>Coemansia</taxon>
    </lineage>
</organism>
<comment type="subcellular location">
    <subcellularLocation>
        <location evidence="1">Membrane</location>
        <topology evidence="1">Multi-pass membrane protein</topology>
    </subcellularLocation>
</comment>
<dbReference type="InterPro" id="IPR043216">
    <property type="entry name" value="PAP-like"/>
</dbReference>
<dbReference type="Gene3D" id="1.20.144.10">
    <property type="entry name" value="Phosphatidic acid phosphatase type 2/haloperoxidase"/>
    <property type="match status" value="1"/>
</dbReference>
<dbReference type="Pfam" id="PF01569">
    <property type="entry name" value="PAP2"/>
    <property type="match status" value="1"/>
</dbReference>
<evidence type="ECO:0000256" key="5">
    <source>
        <dbReference type="ARBA" id="ARBA00023136"/>
    </source>
</evidence>
<dbReference type="PANTHER" id="PTHR10165">
    <property type="entry name" value="LIPID PHOSPHATE PHOSPHATASE"/>
    <property type="match status" value="1"/>
</dbReference>
<dbReference type="SUPFAM" id="SSF48317">
    <property type="entry name" value="Acid phosphatase/Vanadium-dependent haloperoxidase"/>
    <property type="match status" value="1"/>
</dbReference>
<keyword evidence="5 7" id="KW-0472">Membrane</keyword>
<evidence type="ECO:0000313" key="9">
    <source>
        <dbReference type="EMBL" id="KAJ2680590.1"/>
    </source>
</evidence>
<protein>
    <recommendedName>
        <fullName evidence="8">Phosphatidic acid phosphatase type 2/haloperoxidase domain-containing protein</fullName>
    </recommendedName>
</protein>
<evidence type="ECO:0000256" key="7">
    <source>
        <dbReference type="SAM" id="Phobius"/>
    </source>
</evidence>
<evidence type="ECO:0000256" key="6">
    <source>
        <dbReference type="SAM" id="MobiDB-lite"/>
    </source>
</evidence>
<evidence type="ECO:0000256" key="4">
    <source>
        <dbReference type="ARBA" id="ARBA00022989"/>
    </source>
</evidence>
<keyword evidence="3 7" id="KW-0812">Transmembrane</keyword>
<feature type="compositionally biased region" description="Low complexity" evidence="6">
    <location>
        <begin position="318"/>
        <end position="343"/>
    </location>
</feature>
<dbReference type="InterPro" id="IPR036938">
    <property type="entry name" value="PAP2/HPO_sf"/>
</dbReference>
<feature type="region of interest" description="Disordered" evidence="6">
    <location>
        <begin position="276"/>
        <end position="343"/>
    </location>
</feature>
<feature type="transmembrane region" description="Helical" evidence="7">
    <location>
        <begin position="98"/>
        <end position="119"/>
    </location>
</feature>
<dbReference type="GO" id="GO:0008195">
    <property type="term" value="F:phosphatidate phosphatase activity"/>
    <property type="evidence" value="ECO:0007669"/>
    <property type="project" value="TreeGrafter"/>
</dbReference>
<feature type="transmembrane region" description="Helical" evidence="7">
    <location>
        <begin position="21"/>
        <end position="38"/>
    </location>
</feature>
<dbReference type="OrthoDB" id="8907274at2759"/>
<proteinExistence type="inferred from homology"/>
<sequence>MSALSRLLSKVRLPAVLVKSYVPDWLVTLASLLVWMYLSTAKPHYQSFSVNDKTIAYPYVLPDQQTVTVPTLFFISIVVPAAVIAGISFGIRRNSYDLHVGILGLLLSVTLTLMFTNALKNVVGRPRPDFLARCLLTPPKEPLVDPPQGLSTVDICTQTDIATLNEGFRSFPSGHTSLSFGGMTYLMYYLAGKLHLFDGQGHSYKPFVVFTPFLIAAVVGATRVADYWHHPTDVLFGAMIGIVTATFSYFQYYPILISPNCDIPYNIRERPTPMLPIHANSYYPQDPNQQQNPNQQQGRGEQNHISLSITDHSSRPRASTNPENASNNSENNNSSTSPLLSAA</sequence>
<evidence type="ECO:0000256" key="2">
    <source>
        <dbReference type="ARBA" id="ARBA00008816"/>
    </source>
</evidence>
<name>A0A9W8GCG9_9FUNG</name>
<evidence type="ECO:0000313" key="10">
    <source>
        <dbReference type="Proteomes" id="UP001151518"/>
    </source>
</evidence>